<keyword evidence="2" id="KW-1185">Reference proteome</keyword>
<dbReference type="AlphaFoldDB" id="A0A3M7T1W2"/>
<evidence type="ECO:0000313" key="1">
    <source>
        <dbReference type="EMBL" id="RNA41909.1"/>
    </source>
</evidence>
<proteinExistence type="predicted"/>
<accession>A0A3M7T1W2</accession>
<organism evidence="1 2">
    <name type="scientific">Brachionus plicatilis</name>
    <name type="common">Marine rotifer</name>
    <name type="synonym">Brachionus muelleri</name>
    <dbReference type="NCBI Taxonomy" id="10195"/>
    <lineage>
        <taxon>Eukaryota</taxon>
        <taxon>Metazoa</taxon>
        <taxon>Spiralia</taxon>
        <taxon>Gnathifera</taxon>
        <taxon>Rotifera</taxon>
        <taxon>Eurotatoria</taxon>
        <taxon>Monogononta</taxon>
        <taxon>Pseudotrocha</taxon>
        <taxon>Ploima</taxon>
        <taxon>Brachionidae</taxon>
        <taxon>Brachionus</taxon>
    </lineage>
</organism>
<dbReference type="Proteomes" id="UP000276133">
    <property type="component" value="Unassembled WGS sequence"/>
</dbReference>
<comment type="caution">
    <text evidence="1">The sequence shown here is derived from an EMBL/GenBank/DDBJ whole genome shotgun (WGS) entry which is preliminary data.</text>
</comment>
<name>A0A3M7T1W2_BRAPC</name>
<dbReference type="EMBL" id="REGN01000438">
    <property type="protein sequence ID" value="RNA41909.1"/>
    <property type="molecule type" value="Genomic_DNA"/>
</dbReference>
<sequence>MYNLDIVVIFWLNIPKKLGKKKKLVKMSSWLMNIKRVLNQVMLNTIVHCWLNFFKRSVSSSVQITK</sequence>
<gene>
    <name evidence="1" type="ORF">BpHYR1_036406</name>
</gene>
<evidence type="ECO:0000313" key="2">
    <source>
        <dbReference type="Proteomes" id="UP000276133"/>
    </source>
</evidence>
<reference evidence="1 2" key="1">
    <citation type="journal article" date="2018" name="Sci. Rep.">
        <title>Genomic signatures of local adaptation to the degree of environmental predictability in rotifers.</title>
        <authorList>
            <person name="Franch-Gras L."/>
            <person name="Hahn C."/>
            <person name="Garcia-Roger E.M."/>
            <person name="Carmona M.J."/>
            <person name="Serra M."/>
            <person name="Gomez A."/>
        </authorList>
    </citation>
    <scope>NUCLEOTIDE SEQUENCE [LARGE SCALE GENOMIC DNA]</scope>
    <source>
        <strain evidence="1">HYR1</strain>
    </source>
</reference>
<protein>
    <submittedName>
        <fullName evidence="1">Uncharacterized protein</fullName>
    </submittedName>
</protein>